<gene>
    <name evidence="2" type="ORF">DS742_23940</name>
</gene>
<dbReference type="PANTHER" id="PTHR46825">
    <property type="entry name" value="D-ALANYL-D-ALANINE-CARBOXYPEPTIDASE/ENDOPEPTIDASE AMPH"/>
    <property type="match status" value="1"/>
</dbReference>
<dbReference type="Proteomes" id="UP000260680">
    <property type="component" value="Unassembled WGS sequence"/>
</dbReference>
<evidence type="ECO:0000313" key="2">
    <source>
        <dbReference type="EMBL" id="RFZ76372.1"/>
    </source>
</evidence>
<feature type="domain" description="Beta-lactamase-related" evidence="1">
    <location>
        <begin position="24"/>
        <end position="367"/>
    </location>
</feature>
<comment type="caution">
    <text evidence="2">The sequence shown here is derived from an EMBL/GenBank/DDBJ whole genome shotgun (WGS) entry which is preliminary data.</text>
</comment>
<keyword evidence="2" id="KW-0378">Hydrolase</keyword>
<dbReference type="OrthoDB" id="9797709at2"/>
<evidence type="ECO:0000259" key="1">
    <source>
        <dbReference type="Pfam" id="PF00144"/>
    </source>
</evidence>
<name>A0A3E2N5X8_9FIRM</name>
<dbReference type="InterPro" id="IPR012338">
    <property type="entry name" value="Beta-lactam/transpept-like"/>
</dbReference>
<organism evidence="2 3">
    <name type="scientific">Lacrimispora amygdalina</name>
    <dbReference type="NCBI Taxonomy" id="253257"/>
    <lineage>
        <taxon>Bacteria</taxon>
        <taxon>Bacillati</taxon>
        <taxon>Bacillota</taxon>
        <taxon>Clostridia</taxon>
        <taxon>Lachnospirales</taxon>
        <taxon>Lachnospiraceae</taxon>
        <taxon>Lacrimispora</taxon>
    </lineage>
</organism>
<protein>
    <submittedName>
        <fullName evidence="2">Class A beta-lactamase-related serine hydrolase</fullName>
    </submittedName>
</protein>
<dbReference type="GO" id="GO:0016787">
    <property type="term" value="F:hydrolase activity"/>
    <property type="evidence" value="ECO:0007669"/>
    <property type="project" value="UniProtKB-KW"/>
</dbReference>
<sequence>MGADSFKKGECLVDRITEENRKKFEKLVEMVMSEQRAVGIAVAIVDKSGKVQYEKYFGYRDEEKKLPIDEHTIFGLASVTKSFTSLAIMKMAEDGIISLDDPISKYVPFFTNKNQNAPVKIWHLLCHSGGFYPLPRIVVDKVAEEMGLTEAKVGDLAYNEALATEGAKRVAGRLDEQTDLIGLPGEIMSYCNDGFGILSDIIKNYGDQPSFAEYLLKHIIRPLDMERSFCDFLKPSLDNNAATLYTNEEGIRRATRDYHDDAFVLNGGGAMKSTMSDMLKYICMYLNEGRGLNSKRIASEYSIREMCKPRQYYRPGGWYGYGLCLKSIDEINVIEHGGSLPGVSSNMSWSYEAEAGVMVLCNTMDVSSGVIADAAMRMYQGKDPVAPSMEYPEFSWSKEFINAVSGDYVMGEGERFTLSMSEEGKLAMTFNGKKKEIRPVNPYLAITPGKFSNGFVQILYDEKRGIWGARCGSRIYPKVS</sequence>
<dbReference type="InterPro" id="IPR001466">
    <property type="entry name" value="Beta-lactam-related"/>
</dbReference>
<dbReference type="PANTHER" id="PTHR46825:SF9">
    <property type="entry name" value="BETA-LACTAMASE-RELATED DOMAIN-CONTAINING PROTEIN"/>
    <property type="match status" value="1"/>
</dbReference>
<dbReference type="InterPro" id="IPR050491">
    <property type="entry name" value="AmpC-like"/>
</dbReference>
<dbReference type="Gene3D" id="3.40.710.10">
    <property type="entry name" value="DD-peptidase/beta-lactamase superfamily"/>
    <property type="match status" value="1"/>
</dbReference>
<proteinExistence type="predicted"/>
<dbReference type="SUPFAM" id="SSF56601">
    <property type="entry name" value="beta-lactamase/transpeptidase-like"/>
    <property type="match status" value="1"/>
</dbReference>
<accession>A0A3E2N5X8</accession>
<dbReference type="Pfam" id="PF00144">
    <property type="entry name" value="Beta-lactamase"/>
    <property type="match status" value="1"/>
</dbReference>
<evidence type="ECO:0000313" key="3">
    <source>
        <dbReference type="Proteomes" id="UP000260680"/>
    </source>
</evidence>
<reference evidence="2 3" key="1">
    <citation type="submission" date="2018-07" db="EMBL/GenBank/DDBJ databases">
        <title>New species, Clostridium PI-S10-A1B.</title>
        <authorList>
            <person name="Krishna G."/>
            <person name="Summeta K."/>
            <person name="Shikha S."/>
            <person name="Prabhu P.B."/>
            <person name="Suresh K."/>
        </authorList>
    </citation>
    <scope>NUCLEOTIDE SEQUENCE [LARGE SCALE GENOMIC DNA]</scope>
    <source>
        <strain evidence="2 3">PI-S10-A1B</strain>
    </source>
</reference>
<dbReference type="EMBL" id="QOHO01000088">
    <property type="protein sequence ID" value="RFZ76372.1"/>
    <property type="molecule type" value="Genomic_DNA"/>
</dbReference>
<dbReference type="AlphaFoldDB" id="A0A3E2N5X8"/>